<dbReference type="PROSITE" id="PS50303">
    <property type="entry name" value="PUM_HD"/>
    <property type="match status" value="1"/>
</dbReference>
<feature type="compositionally biased region" description="Polar residues" evidence="4">
    <location>
        <begin position="482"/>
        <end position="500"/>
    </location>
</feature>
<reference evidence="6 7" key="1">
    <citation type="journal article" date="2020" name="Fungal Divers.">
        <title>Resolving the Mortierellaceae phylogeny through synthesis of multi-gene phylogenetics and phylogenomics.</title>
        <authorList>
            <person name="Vandepol N."/>
            <person name="Liber J."/>
            <person name="Desiro A."/>
            <person name="Na H."/>
            <person name="Kennedy M."/>
            <person name="Barry K."/>
            <person name="Grigoriev I.V."/>
            <person name="Miller A.N."/>
            <person name="O'Donnell K."/>
            <person name="Stajich J.E."/>
            <person name="Bonito G."/>
        </authorList>
    </citation>
    <scope>NUCLEOTIDE SEQUENCE [LARGE SCALE GENOMIC DNA]</scope>
    <source>
        <strain evidence="6 7">AD045</strain>
    </source>
</reference>
<evidence type="ECO:0000313" key="7">
    <source>
        <dbReference type="Proteomes" id="UP001194696"/>
    </source>
</evidence>
<dbReference type="Pfam" id="PF00806">
    <property type="entry name" value="PUF"/>
    <property type="match status" value="8"/>
</dbReference>
<dbReference type="SUPFAM" id="SSF48371">
    <property type="entry name" value="ARM repeat"/>
    <property type="match status" value="1"/>
</dbReference>
<dbReference type="InterPro" id="IPR011989">
    <property type="entry name" value="ARM-like"/>
</dbReference>
<evidence type="ECO:0000256" key="4">
    <source>
        <dbReference type="SAM" id="MobiDB-lite"/>
    </source>
</evidence>
<evidence type="ECO:0000256" key="3">
    <source>
        <dbReference type="SAM" id="Coils"/>
    </source>
</evidence>
<evidence type="ECO:0000256" key="2">
    <source>
        <dbReference type="PROSITE-ProRule" id="PRU00317"/>
    </source>
</evidence>
<feature type="region of interest" description="Disordered" evidence="4">
    <location>
        <begin position="151"/>
        <end position="170"/>
    </location>
</feature>
<feature type="region of interest" description="Disordered" evidence="4">
    <location>
        <begin position="24"/>
        <end position="45"/>
    </location>
</feature>
<dbReference type="PROSITE" id="PS50302">
    <property type="entry name" value="PUM"/>
    <property type="match status" value="4"/>
</dbReference>
<organism evidence="6 7">
    <name type="scientific">Linnemannia gamsii</name>
    <dbReference type="NCBI Taxonomy" id="64522"/>
    <lineage>
        <taxon>Eukaryota</taxon>
        <taxon>Fungi</taxon>
        <taxon>Fungi incertae sedis</taxon>
        <taxon>Mucoromycota</taxon>
        <taxon>Mortierellomycotina</taxon>
        <taxon>Mortierellomycetes</taxon>
        <taxon>Mortierellales</taxon>
        <taxon>Mortierellaceae</taxon>
        <taxon>Linnemannia</taxon>
    </lineage>
</organism>
<evidence type="ECO:0000259" key="5">
    <source>
        <dbReference type="PROSITE" id="PS50303"/>
    </source>
</evidence>
<feature type="compositionally biased region" description="Low complexity" evidence="4">
    <location>
        <begin position="948"/>
        <end position="961"/>
    </location>
</feature>
<feature type="repeat" description="Pumilio" evidence="2">
    <location>
        <begin position="762"/>
        <end position="797"/>
    </location>
</feature>
<protein>
    <recommendedName>
        <fullName evidence="5">PUM-HD domain-containing protein</fullName>
    </recommendedName>
</protein>
<comment type="caution">
    <text evidence="6">The sequence shown here is derived from an EMBL/GenBank/DDBJ whole genome shotgun (WGS) entry which is preliminary data.</text>
</comment>
<feature type="compositionally biased region" description="Gly residues" evidence="4">
    <location>
        <begin position="1069"/>
        <end position="1124"/>
    </location>
</feature>
<feature type="region of interest" description="Disordered" evidence="4">
    <location>
        <begin position="119"/>
        <end position="140"/>
    </location>
</feature>
<feature type="repeat" description="Pumilio" evidence="2">
    <location>
        <begin position="1001"/>
        <end position="1039"/>
    </location>
</feature>
<feature type="region of interest" description="Disordered" evidence="4">
    <location>
        <begin position="482"/>
        <end position="502"/>
    </location>
</feature>
<evidence type="ECO:0000313" key="6">
    <source>
        <dbReference type="EMBL" id="KAG0295056.1"/>
    </source>
</evidence>
<keyword evidence="3" id="KW-0175">Coiled coil</keyword>
<feature type="compositionally biased region" description="Low complexity" evidence="4">
    <location>
        <begin position="87"/>
        <end position="106"/>
    </location>
</feature>
<keyword evidence="1" id="KW-0677">Repeat</keyword>
<dbReference type="InterPro" id="IPR033712">
    <property type="entry name" value="Pumilio_RNA-bd"/>
</dbReference>
<accession>A0ABQ7KDB8</accession>
<feature type="region of interest" description="Disordered" evidence="4">
    <location>
        <begin position="550"/>
        <end position="579"/>
    </location>
</feature>
<dbReference type="InterPro" id="IPR001313">
    <property type="entry name" value="Pumilio_RNA-bd_rpt"/>
</dbReference>
<name>A0ABQ7KDB8_9FUNG</name>
<feature type="region of interest" description="Disordered" evidence="4">
    <location>
        <begin position="1067"/>
        <end position="1124"/>
    </location>
</feature>
<feature type="region of interest" description="Disordered" evidence="4">
    <location>
        <begin position="67"/>
        <end position="106"/>
    </location>
</feature>
<evidence type="ECO:0000256" key="1">
    <source>
        <dbReference type="ARBA" id="ARBA00022737"/>
    </source>
</evidence>
<feature type="repeat" description="Pumilio" evidence="2">
    <location>
        <begin position="724"/>
        <end position="761"/>
    </location>
</feature>
<dbReference type="InterPro" id="IPR033133">
    <property type="entry name" value="PUM-HD"/>
</dbReference>
<feature type="compositionally biased region" description="Low complexity" evidence="4">
    <location>
        <begin position="122"/>
        <end position="140"/>
    </location>
</feature>
<dbReference type="Proteomes" id="UP001194696">
    <property type="component" value="Unassembled WGS sequence"/>
</dbReference>
<dbReference type="SMART" id="SM00025">
    <property type="entry name" value="Pumilio"/>
    <property type="match status" value="8"/>
</dbReference>
<feature type="region of interest" description="Disordered" evidence="4">
    <location>
        <begin position="948"/>
        <end position="970"/>
    </location>
</feature>
<dbReference type="EMBL" id="JAAAIM010000097">
    <property type="protein sequence ID" value="KAG0295056.1"/>
    <property type="molecule type" value="Genomic_DNA"/>
</dbReference>
<dbReference type="CDD" id="cd07920">
    <property type="entry name" value="Pumilio"/>
    <property type="match status" value="1"/>
</dbReference>
<proteinExistence type="predicted"/>
<feature type="repeat" description="Pumilio" evidence="2">
    <location>
        <begin position="876"/>
        <end position="915"/>
    </location>
</feature>
<feature type="coiled-coil region" evidence="3">
    <location>
        <begin position="320"/>
        <end position="368"/>
    </location>
</feature>
<gene>
    <name evidence="6" type="ORF">BGZ96_012629</name>
</gene>
<dbReference type="PANTHER" id="PTHR12537">
    <property type="entry name" value="RNA BINDING PROTEIN PUMILIO-RELATED"/>
    <property type="match status" value="1"/>
</dbReference>
<dbReference type="InterPro" id="IPR016024">
    <property type="entry name" value="ARM-type_fold"/>
</dbReference>
<dbReference type="Gene3D" id="1.25.10.10">
    <property type="entry name" value="Leucine-rich Repeat Variant"/>
    <property type="match status" value="1"/>
</dbReference>
<dbReference type="PANTHER" id="PTHR12537:SF48">
    <property type="entry name" value="MEIOTIC COILED-COIL PROTEIN 2"/>
    <property type="match status" value="1"/>
</dbReference>
<feature type="domain" description="PUM-HD" evidence="5">
    <location>
        <begin position="666"/>
        <end position="1062"/>
    </location>
</feature>
<keyword evidence="7" id="KW-1185">Reference proteome</keyword>
<sequence length="1124" mass="120517">MLGNGYKERLANAQTNIGSLLQNLSKQQQQQSTDSNPQDGASAVDQNEPALGSAFFQSKLMSVTGNNAISNTPSLPPVPAPVLESNSSSRRQQQHPHQQQQPRTSRLPNAAFSLNRLFDGFPELNSPESNSSPLLHEPSFGLPPPLPLSVSRSPSRWDAHDGNHTPMSNSPRMEEQIFVPLPTTSSALSVVRAAKIGTGNQVSRLGDVRLSTYVGCGNAVMAATTTMVDAVVVIQRAVRRFLVQKRARMDQSLLASAAADTTTIKAHTTSTSKDTVTTVLTHGSSIWSIAAPSSSSSRRQSSPALTAGIIKSTATNVVDMDTLQQTCIRQSTEINQLKELVTKMLLDSEEDRRKLRQRDREIEELTKQQLKLTQSNSRAAGFDATAKNAVTAPRFSHLAVGGKIAVGPLLVTSSTAPSFSSFGITGLDDSSSGSPAAGTAEVTATSSAFGVLGDDLYETNLSYASNVGGAASAIHPLSMPSRSNSITSLQQPSNTTSHKPNLSLKINVPQSFYQQQYQGLMDMVDSPSSSDFGSQEVSTPTGFGSGRVGMSQHGYGSQTSFPMLHHRSSGSFSSTSRVGGGSAFDSPAVEQPGAYPWNVPTAIGLSHSQSWVDDINAGYGYDAQTAGQYQHGAMGHSAGFDPQYINQQYVHSNQQQQPSQSAQQQHQSLPYRNNYRRQSDKPVHLDYQMCVDRILQATDQQASIHLQQKLKTSPPDQKLQIIDSILATQSAYPLMSNRFGNFLIQRCFEFGSPQQIDALAQAMRGNILTLACDPFGCHVVQKALDNVEEDCKARIVTEMFRRIRETIVHRYACHVWQKVFEIRWPDAFSPPAVMTYVNSACVGRWAGVAVDETGSLVVQNVFENCAEHDKRPVLNEILQSVTTIAKGQWGNWVIQHILEHGSPADRATVTQKILEDAVSLSLDQYASKVVEKTLRMAATLSTATAAAVTSTTGSTTTATPTTPTPTGPPTVTINGTTTIHLTQEEVLSQYIQIVSTNTKDRPRIPLIDIAADQYGNYIIQYILTNAGPGHRETCAGLIRKHMVSLRGSKYGQKVAFMVERWRGSPFSNNGGGSNAGGALGQGGNGGGGNGHGSKSGSGANGMEGNGGGSNNGGGGGGGGRRNRW</sequence>